<sequence length="791" mass="85024">MRRVIGEVRRWWLGATSLEVLRLGLATAVILALLVDAAQGAAGPGGLLGLALEAVATAIAVIALWNPWRGALLGLLVIAAEIWWPTNASSFMVASLTLALMVTFESWRRVAFVLIVQALLWVPVFILDPGGFTPASAVVIAVLTSLSAGLGWLARWQVRLRESSLDRLTTLTSTRALVRDTERARLAHDLHDAVARELSLISLQVLAVSGSTDTDRLRDSLRAIDEACARALTALRHVVGVLRSDGDPEGRGLVGPLTVDEAFEQSRATLADNGFGVDFAPRPTSLALEPTTERMVARLIDEISTNALRYADRSAPVELTLWVDEDWLHVHTRNQVVAGGRSDAPSLHLGLSAMRHQVELIGGAVHRHLTDSQWSLAANVPLRPRPTPAPVAPQDRAHPSRLWLARALTAALLVACRLLAGNLYSLPHPMESLLWVGVSAMIVWSVQPGRLRLVLPPVLVGTVALLAAVGGASGAPLQVLPAVAIVTVTASLGARTAALHALAVGTLLYPLLLRSLSAAPERTLLEAYLTMLVVFVVLPGGIGLAVRRALRRARDRSRRLADLTAETRTIRDDERRLLAGEVTDIVVHQVSLIRVQIMGHGASADPVVLRRVLTRVQGAAGTALSELRLLVGVLRTSDDALALPHGDPGRDLTRTVQEVTALLDSHDVAVRTEVSLPVEQETDLPASTVRTADRVLREAATNVIRHGAREAVCALVVEPVDGMVRIEVRNELPELAEGDRISARRHSRGLGLSLLALRERVLLEGGTFTVEHTPGFMVRADLPVRPTANQA</sequence>
<evidence type="ECO:0000256" key="1">
    <source>
        <dbReference type="ARBA" id="ARBA00022679"/>
    </source>
</evidence>
<feature type="transmembrane region" description="Helical" evidence="4">
    <location>
        <begin position="403"/>
        <end position="420"/>
    </location>
</feature>
<feature type="transmembrane region" description="Helical" evidence="4">
    <location>
        <begin position="453"/>
        <end position="469"/>
    </location>
</feature>
<dbReference type="Pfam" id="PF02518">
    <property type="entry name" value="HATPase_c"/>
    <property type="match status" value="1"/>
</dbReference>
<evidence type="ECO:0000259" key="6">
    <source>
        <dbReference type="Pfam" id="PF07730"/>
    </source>
</evidence>
<keyword evidence="2" id="KW-0418">Kinase</keyword>
<comment type="caution">
    <text evidence="7">The sequence shown here is derived from an EMBL/GenBank/DDBJ whole genome shotgun (WGS) entry which is preliminary data.</text>
</comment>
<feature type="domain" description="Histidine kinase/HSP90-like ATPase" evidence="5">
    <location>
        <begin position="692"/>
        <end position="785"/>
    </location>
</feature>
<keyword evidence="4" id="KW-0472">Membrane</keyword>
<evidence type="ECO:0000256" key="2">
    <source>
        <dbReference type="ARBA" id="ARBA00022777"/>
    </source>
</evidence>
<feature type="transmembrane region" description="Helical" evidence="4">
    <location>
        <begin position="110"/>
        <end position="127"/>
    </location>
</feature>
<dbReference type="OrthoDB" id="144293at2"/>
<dbReference type="InterPro" id="IPR003594">
    <property type="entry name" value="HATPase_dom"/>
</dbReference>
<keyword evidence="4" id="KW-0812">Transmembrane</keyword>
<name>N0E2I2_9MICO</name>
<dbReference type="eggNOG" id="COG4585">
    <property type="taxonomic scope" value="Bacteria"/>
</dbReference>
<feature type="domain" description="Signal transduction histidine kinase subgroup 3 dimerisation and phosphoacceptor" evidence="6">
    <location>
        <begin position="182"/>
        <end position="245"/>
    </location>
</feature>
<dbReference type="InterPro" id="IPR050482">
    <property type="entry name" value="Sensor_HK_TwoCompSys"/>
</dbReference>
<gene>
    <name evidence="7" type="ORF">BN10_460036</name>
</gene>
<keyword evidence="1" id="KW-0808">Transferase</keyword>
<keyword evidence="8" id="KW-1185">Reference proteome</keyword>
<dbReference type="GO" id="GO:0016020">
    <property type="term" value="C:membrane"/>
    <property type="evidence" value="ECO:0007669"/>
    <property type="project" value="InterPro"/>
</dbReference>
<organism evidence="7 8">
    <name type="scientific">Phycicoccus elongatus Lp2</name>
    <dbReference type="NCBI Taxonomy" id="1193181"/>
    <lineage>
        <taxon>Bacteria</taxon>
        <taxon>Bacillati</taxon>
        <taxon>Actinomycetota</taxon>
        <taxon>Actinomycetes</taxon>
        <taxon>Micrococcales</taxon>
        <taxon>Intrasporangiaceae</taxon>
        <taxon>Phycicoccus</taxon>
    </lineage>
</organism>
<dbReference type="InterPro" id="IPR011712">
    <property type="entry name" value="Sig_transdc_His_kin_sub3_dim/P"/>
</dbReference>
<dbReference type="PANTHER" id="PTHR24421">
    <property type="entry name" value="NITRATE/NITRITE SENSOR PROTEIN NARX-RELATED"/>
    <property type="match status" value="1"/>
</dbReference>
<dbReference type="Pfam" id="PF07730">
    <property type="entry name" value="HisKA_3"/>
    <property type="match status" value="2"/>
</dbReference>
<dbReference type="GO" id="GO:0000155">
    <property type="term" value="F:phosphorelay sensor kinase activity"/>
    <property type="evidence" value="ECO:0007669"/>
    <property type="project" value="InterPro"/>
</dbReference>
<evidence type="ECO:0000313" key="8">
    <source>
        <dbReference type="Proteomes" id="UP000013167"/>
    </source>
</evidence>
<feature type="transmembrane region" description="Helical" evidence="4">
    <location>
        <begin position="47"/>
        <end position="65"/>
    </location>
</feature>
<dbReference type="Gene3D" id="1.20.5.1930">
    <property type="match status" value="2"/>
</dbReference>
<dbReference type="SUPFAM" id="SSF55874">
    <property type="entry name" value="ATPase domain of HSP90 chaperone/DNA topoisomerase II/histidine kinase"/>
    <property type="match status" value="2"/>
</dbReference>
<dbReference type="InterPro" id="IPR036890">
    <property type="entry name" value="HATPase_C_sf"/>
</dbReference>
<proteinExistence type="predicted"/>
<keyword evidence="3" id="KW-0902">Two-component regulatory system</keyword>
<dbReference type="EMBL" id="CAIZ01000115">
    <property type="protein sequence ID" value="CCH69935.1"/>
    <property type="molecule type" value="Genomic_DNA"/>
</dbReference>
<dbReference type="Gene3D" id="3.30.565.10">
    <property type="entry name" value="Histidine kinase-like ATPase, C-terminal domain"/>
    <property type="match status" value="2"/>
</dbReference>
<evidence type="ECO:0008006" key="9">
    <source>
        <dbReference type="Google" id="ProtNLM"/>
    </source>
</evidence>
<feature type="transmembrane region" description="Helical" evidence="4">
    <location>
        <begin position="528"/>
        <end position="550"/>
    </location>
</feature>
<evidence type="ECO:0000256" key="3">
    <source>
        <dbReference type="ARBA" id="ARBA00023012"/>
    </source>
</evidence>
<feature type="transmembrane region" description="Helical" evidence="4">
    <location>
        <begin position="133"/>
        <end position="154"/>
    </location>
</feature>
<keyword evidence="4" id="KW-1133">Transmembrane helix</keyword>
<evidence type="ECO:0000313" key="7">
    <source>
        <dbReference type="EMBL" id="CCH69935.1"/>
    </source>
</evidence>
<feature type="domain" description="Signal transduction histidine kinase subgroup 3 dimerisation and phosphoacceptor" evidence="6">
    <location>
        <begin position="574"/>
        <end position="638"/>
    </location>
</feature>
<dbReference type="STRING" id="1193181.BN10_460036"/>
<protein>
    <recommendedName>
        <fullName evidence="9">Signal transduction histidine kinase subgroup 3 dimerisation and phosphoacceptor domain-containing protein</fullName>
    </recommendedName>
</protein>
<dbReference type="Proteomes" id="UP000013167">
    <property type="component" value="Unassembled WGS sequence"/>
</dbReference>
<evidence type="ECO:0000256" key="4">
    <source>
        <dbReference type="SAM" id="Phobius"/>
    </source>
</evidence>
<dbReference type="AlphaFoldDB" id="N0E2I2"/>
<evidence type="ECO:0000259" key="5">
    <source>
        <dbReference type="Pfam" id="PF02518"/>
    </source>
</evidence>
<feature type="transmembrane region" description="Helical" evidence="4">
    <location>
        <begin position="12"/>
        <end position="35"/>
    </location>
</feature>
<dbReference type="HOGENOM" id="CLU_354848_0_0_11"/>
<reference evidence="7 8" key="1">
    <citation type="journal article" date="2013" name="ISME J.">
        <title>A metabolic model for members of the genus Tetrasphaera involved in enhanced biological phosphorus removal.</title>
        <authorList>
            <person name="Kristiansen R."/>
            <person name="Nguyen H.T.T."/>
            <person name="Saunders A.M."/>
            <person name="Nielsen J.L."/>
            <person name="Wimmer R."/>
            <person name="Le V.Q."/>
            <person name="McIlroy S.J."/>
            <person name="Petrovski S."/>
            <person name="Seviour R.J."/>
            <person name="Calteau A."/>
            <person name="Nielsen K.L."/>
            <person name="Nielsen P.H."/>
        </authorList>
    </citation>
    <scope>NUCLEOTIDE SEQUENCE [LARGE SCALE GENOMIC DNA]</scope>
    <source>
        <strain evidence="7 8">Lp2</strain>
    </source>
</reference>
<dbReference type="RefSeq" id="WP_010849811.1">
    <property type="nucleotide sequence ID" value="NZ_HF570956.1"/>
</dbReference>
<dbReference type="GO" id="GO:0046983">
    <property type="term" value="F:protein dimerization activity"/>
    <property type="evidence" value="ECO:0007669"/>
    <property type="project" value="InterPro"/>
</dbReference>
<accession>N0E2I2</accession>